<evidence type="ECO:0000313" key="2">
    <source>
        <dbReference type="Proteomes" id="UP000284598"/>
    </source>
</evidence>
<accession>A0A413RUK3</accession>
<dbReference type="Proteomes" id="UP000284598">
    <property type="component" value="Unassembled WGS sequence"/>
</dbReference>
<name>A0A413RUK3_9FIRM</name>
<organism evidence="1 2">
    <name type="scientific">Eubacterium ventriosum</name>
    <dbReference type="NCBI Taxonomy" id="39496"/>
    <lineage>
        <taxon>Bacteria</taxon>
        <taxon>Bacillati</taxon>
        <taxon>Bacillota</taxon>
        <taxon>Clostridia</taxon>
        <taxon>Eubacteriales</taxon>
        <taxon>Eubacteriaceae</taxon>
        <taxon>Eubacterium</taxon>
    </lineage>
</organism>
<protein>
    <submittedName>
        <fullName evidence="1">Uncharacterized protein</fullName>
    </submittedName>
</protein>
<evidence type="ECO:0000313" key="1">
    <source>
        <dbReference type="EMBL" id="RHA51975.1"/>
    </source>
</evidence>
<dbReference type="EMBL" id="QSFO01000021">
    <property type="protein sequence ID" value="RHA51975.1"/>
    <property type="molecule type" value="Genomic_DNA"/>
</dbReference>
<comment type="caution">
    <text evidence="1">The sequence shown here is derived from an EMBL/GenBank/DDBJ whole genome shotgun (WGS) entry which is preliminary data.</text>
</comment>
<dbReference type="AlphaFoldDB" id="A0A413RUK3"/>
<dbReference type="RefSeq" id="WP_118025860.1">
    <property type="nucleotide sequence ID" value="NZ_JBGLBX010000003.1"/>
</dbReference>
<gene>
    <name evidence="1" type="ORF">DW929_11890</name>
</gene>
<reference evidence="1 2" key="1">
    <citation type="submission" date="2018-08" db="EMBL/GenBank/DDBJ databases">
        <title>A genome reference for cultivated species of the human gut microbiota.</title>
        <authorList>
            <person name="Zou Y."/>
            <person name="Xue W."/>
            <person name="Luo G."/>
        </authorList>
    </citation>
    <scope>NUCLEOTIDE SEQUENCE [LARGE SCALE GENOMIC DNA]</scope>
    <source>
        <strain evidence="1 2">AM43-2</strain>
    </source>
</reference>
<sequence>MLYRIDYFEENVINPITNREYDATWIIFVLNDEDYNMFCGSINGCAYTLKVSKKYKHWKMSMGDFISFNTSTGKNMIIVASEKDYKDALEEYRGHTSFDKYLREYEDTVLIHSTTRANYENILKEGCLKSWNQLKREKAISEDKPIGHYLGDPVELRDYILFGHGTTGEIVVNSKQKNRVEMDENSEYITGARLYFDMKKIAEAGLLVRDGGEIKVKGMLPLEPYLLFAATWDKIGLHSERTTPKIFSDASDQYFDSMIRARSEEQ</sequence>
<proteinExistence type="predicted"/>